<feature type="transmembrane region" description="Helical" evidence="2">
    <location>
        <begin position="150"/>
        <end position="176"/>
    </location>
</feature>
<feature type="compositionally biased region" description="Polar residues" evidence="1">
    <location>
        <begin position="331"/>
        <end position="354"/>
    </location>
</feature>
<dbReference type="Proteomes" id="UP001063166">
    <property type="component" value="Unassembled WGS sequence"/>
</dbReference>
<feature type="transmembrane region" description="Helical" evidence="2">
    <location>
        <begin position="20"/>
        <end position="39"/>
    </location>
</feature>
<sequence length="389" mass="42264">MATSNKGQLLQRMGVNLDGNIASVLVESIAYGIFLYLFVESTAIFMRRGLHTWPSRVTFITSLVTLLLHSVHLVTFVIGLFLSVKAALLGDPATIGDVSRVLASRDEIFPLILVENWVDQLEIYISDGVVIWRAWVLFSDARRWMMSLPVALFLGSIATGLGYLATIVTLPAYLALQTRQPVLPFRLVTAHLALSFVTNVVATMLIAYRLWAHRKLLGKLRQASRSAAQNVLVILVESGTAYCVVQLVRMVIYCAQASGAAGSPEFYVSLVMTSLATSATAMYPTVVIMFVNQQRTITECFGLDDTLDGHRPPAGDVEYRAATPGHMSFASPPTRTRTVATRSCSLQESLSGRSATAPDPGGAGDLEKASFVDSTRKSTAGRQVQTAPF</sequence>
<feature type="region of interest" description="Disordered" evidence="1">
    <location>
        <begin position="325"/>
        <end position="389"/>
    </location>
</feature>
<proteinExistence type="predicted"/>
<feature type="transmembrane region" description="Helical" evidence="2">
    <location>
        <begin position="267"/>
        <end position="291"/>
    </location>
</feature>
<keyword evidence="2" id="KW-0812">Transmembrane</keyword>
<feature type="compositionally biased region" description="Polar residues" evidence="1">
    <location>
        <begin position="377"/>
        <end position="389"/>
    </location>
</feature>
<keyword evidence="4" id="KW-1185">Reference proteome</keyword>
<feature type="compositionally biased region" description="Basic and acidic residues" evidence="1">
    <location>
        <begin position="365"/>
        <end position="376"/>
    </location>
</feature>
<dbReference type="OrthoDB" id="2744793at2759"/>
<gene>
    <name evidence="3" type="ORF">LshimejAT787_0506940</name>
</gene>
<evidence type="ECO:0000256" key="2">
    <source>
        <dbReference type="SAM" id="Phobius"/>
    </source>
</evidence>
<feature type="transmembrane region" description="Helical" evidence="2">
    <location>
        <begin position="59"/>
        <end position="82"/>
    </location>
</feature>
<feature type="transmembrane region" description="Helical" evidence="2">
    <location>
        <begin position="231"/>
        <end position="252"/>
    </location>
</feature>
<keyword evidence="2" id="KW-0472">Membrane</keyword>
<name>A0A9P3UL43_LYOSH</name>
<evidence type="ECO:0000313" key="3">
    <source>
        <dbReference type="EMBL" id="GLB38829.1"/>
    </source>
</evidence>
<keyword evidence="2" id="KW-1133">Transmembrane helix</keyword>
<comment type="caution">
    <text evidence="3">The sequence shown here is derived from an EMBL/GenBank/DDBJ whole genome shotgun (WGS) entry which is preliminary data.</text>
</comment>
<evidence type="ECO:0000313" key="4">
    <source>
        <dbReference type="Proteomes" id="UP001063166"/>
    </source>
</evidence>
<organism evidence="3 4">
    <name type="scientific">Lyophyllum shimeji</name>
    <name type="common">Hon-shimeji</name>
    <name type="synonym">Tricholoma shimeji</name>
    <dbReference type="NCBI Taxonomy" id="47721"/>
    <lineage>
        <taxon>Eukaryota</taxon>
        <taxon>Fungi</taxon>
        <taxon>Dikarya</taxon>
        <taxon>Basidiomycota</taxon>
        <taxon>Agaricomycotina</taxon>
        <taxon>Agaricomycetes</taxon>
        <taxon>Agaricomycetidae</taxon>
        <taxon>Agaricales</taxon>
        <taxon>Tricholomatineae</taxon>
        <taxon>Lyophyllaceae</taxon>
        <taxon>Lyophyllum</taxon>
    </lineage>
</organism>
<dbReference type="AlphaFoldDB" id="A0A9P3UL43"/>
<dbReference type="EMBL" id="BRPK01000005">
    <property type="protein sequence ID" value="GLB38829.1"/>
    <property type="molecule type" value="Genomic_DNA"/>
</dbReference>
<protein>
    <submittedName>
        <fullName evidence="3">Uncharacterized protein</fullName>
    </submittedName>
</protein>
<reference evidence="3" key="1">
    <citation type="submission" date="2022-07" db="EMBL/GenBank/DDBJ databases">
        <title>The genome of Lyophyllum shimeji provides insight into the initial evolution of ectomycorrhizal fungal genome.</title>
        <authorList>
            <person name="Kobayashi Y."/>
            <person name="Shibata T."/>
            <person name="Hirakawa H."/>
            <person name="Shigenobu S."/>
            <person name="Nishiyama T."/>
            <person name="Yamada A."/>
            <person name="Hasebe M."/>
            <person name="Kawaguchi M."/>
        </authorList>
    </citation>
    <scope>NUCLEOTIDE SEQUENCE</scope>
    <source>
        <strain evidence="3">AT787</strain>
    </source>
</reference>
<evidence type="ECO:0000256" key="1">
    <source>
        <dbReference type="SAM" id="MobiDB-lite"/>
    </source>
</evidence>
<feature type="transmembrane region" description="Helical" evidence="2">
    <location>
        <begin position="188"/>
        <end position="211"/>
    </location>
</feature>
<accession>A0A9P3UL43</accession>